<dbReference type="EMBL" id="FRBX01000001">
    <property type="protein sequence ID" value="SHL58839.1"/>
    <property type="molecule type" value="Genomic_DNA"/>
</dbReference>
<evidence type="ECO:0000256" key="3">
    <source>
        <dbReference type="PROSITE-ProRule" id="PRU00023"/>
    </source>
</evidence>
<proteinExistence type="predicted"/>
<dbReference type="AlphaFoldDB" id="A0AB36P2E2"/>
<feature type="repeat" description="ANK" evidence="3">
    <location>
        <begin position="433"/>
        <end position="466"/>
    </location>
</feature>
<feature type="repeat" description="ANK" evidence="3">
    <location>
        <begin position="323"/>
        <end position="355"/>
    </location>
</feature>
<protein>
    <submittedName>
        <fullName evidence="6">Ankyrin repeat</fullName>
    </submittedName>
</protein>
<dbReference type="InterPro" id="IPR002110">
    <property type="entry name" value="Ankyrin_rpt"/>
</dbReference>
<evidence type="ECO:0000256" key="1">
    <source>
        <dbReference type="ARBA" id="ARBA00022737"/>
    </source>
</evidence>
<feature type="repeat" description="ANK" evidence="3">
    <location>
        <begin position="256"/>
        <end position="289"/>
    </location>
</feature>
<keyword evidence="7" id="KW-1185">Reference proteome</keyword>
<dbReference type="PRINTS" id="PR01415">
    <property type="entry name" value="ANKYRIN"/>
</dbReference>
<dbReference type="GO" id="GO:0071356">
    <property type="term" value="P:cellular response to tumor necrosis factor"/>
    <property type="evidence" value="ECO:0007669"/>
    <property type="project" value="TreeGrafter"/>
</dbReference>
<dbReference type="Pfam" id="PF12796">
    <property type="entry name" value="Ank_2"/>
    <property type="match status" value="3"/>
</dbReference>
<dbReference type="InterPro" id="IPR036770">
    <property type="entry name" value="Ankyrin_rpt-contain_sf"/>
</dbReference>
<dbReference type="GO" id="GO:0005829">
    <property type="term" value="C:cytosol"/>
    <property type="evidence" value="ECO:0007669"/>
    <property type="project" value="TreeGrafter"/>
</dbReference>
<dbReference type="Proteomes" id="UP000184216">
    <property type="component" value="Unassembled WGS sequence"/>
</dbReference>
<evidence type="ECO:0000256" key="2">
    <source>
        <dbReference type="ARBA" id="ARBA00023043"/>
    </source>
</evidence>
<reference evidence="5 8" key="1">
    <citation type="submission" date="2016-11" db="EMBL/GenBank/DDBJ databases">
        <title>Whole genomes of Flavobacteriaceae.</title>
        <authorList>
            <person name="Stine C."/>
            <person name="Li C."/>
            <person name="Tadesse D."/>
        </authorList>
    </citation>
    <scope>NUCLEOTIDE SEQUENCE [LARGE SCALE GENOMIC DNA]</scope>
    <source>
        <strain evidence="5 8">ATCC 19366</strain>
    </source>
</reference>
<reference evidence="6 7" key="2">
    <citation type="submission" date="2016-11" db="EMBL/GenBank/DDBJ databases">
        <authorList>
            <person name="Varghese N."/>
            <person name="Submissions S."/>
        </authorList>
    </citation>
    <scope>NUCLEOTIDE SEQUENCE [LARGE SCALE GENOMIC DNA]</scope>
    <source>
        <strain evidence="6 7">DSM 6368</strain>
    </source>
</reference>
<keyword evidence="1" id="KW-0677">Repeat</keyword>
<evidence type="ECO:0000313" key="7">
    <source>
        <dbReference type="Proteomes" id="UP000184216"/>
    </source>
</evidence>
<dbReference type="PANTHER" id="PTHR46680">
    <property type="entry name" value="NF-KAPPA-B INHIBITOR ALPHA"/>
    <property type="match status" value="1"/>
</dbReference>
<evidence type="ECO:0000313" key="8">
    <source>
        <dbReference type="Proteomes" id="UP000198431"/>
    </source>
</evidence>
<accession>A0AB36P2E2</accession>
<keyword evidence="2 3" id="KW-0040">ANK repeat</keyword>
<sequence length="492" mass="53547">MKKTIFAVLLFASLFVNAQQNKLLDANFWKTSPDLATLKSTIDKGNNPTELNQFAFDPTVLAINNGASNEVAKYLIELPGNGVNKLTHDGRIYLHWAAYKGNAELVEYLIKKGSDINLEDSHAATPIAFASGTGVVNPATYDAFFKAGIDPKKKYDGASLLLLAIPNDKDLTTTNYLVSQGLSLKDVDKNGYTAFDYAAKAGNIAQLKTLVEKGVKYTDYALISAAQGMRRSANPIEVYKYLADDLKLKPTVTALNGQTVLHILARKEKQSEIVKYFIDKGVDVNKADKDGNTPFIIASEGKDIELLQTLLPKVKNINAVNAKGESALTQAVKGSSAEIVSFLLSKGADINVKDTKGNDLAFYLVDSFRSSGEASQKDDFGDKLAVLKSKGINFATPQKDGNTVLHTAVIKNNINLLKKLEGLNIDLNAKNKEGLTALHKAAMVAKDDVVLKYLVALGAKKEIKTEFDETAYDLAKENEVLKKNNTSVEFLK</sequence>
<feature type="chain" id="PRO_5044246161" evidence="4">
    <location>
        <begin position="19"/>
        <end position="492"/>
    </location>
</feature>
<feature type="repeat" description="ANK" evidence="3">
    <location>
        <begin position="89"/>
        <end position="121"/>
    </location>
</feature>
<dbReference type="PANTHER" id="PTHR46680:SF3">
    <property type="entry name" value="NF-KAPPA-B INHIBITOR CACTUS"/>
    <property type="match status" value="1"/>
</dbReference>
<dbReference type="Proteomes" id="UP000198431">
    <property type="component" value="Unassembled WGS sequence"/>
</dbReference>
<dbReference type="EMBL" id="MUHB01000010">
    <property type="protein sequence ID" value="OXB04456.1"/>
    <property type="molecule type" value="Genomic_DNA"/>
</dbReference>
<dbReference type="InterPro" id="IPR051070">
    <property type="entry name" value="NF-kappa-B_inhibitor"/>
</dbReference>
<feature type="signal peptide" evidence="4">
    <location>
        <begin position="1"/>
        <end position="18"/>
    </location>
</feature>
<organism evidence="5 8">
    <name type="scientific">Flavobacterium pectinovorum</name>
    <dbReference type="NCBI Taxonomy" id="29533"/>
    <lineage>
        <taxon>Bacteria</taxon>
        <taxon>Pseudomonadati</taxon>
        <taxon>Bacteroidota</taxon>
        <taxon>Flavobacteriia</taxon>
        <taxon>Flavobacteriales</taxon>
        <taxon>Flavobacteriaceae</taxon>
        <taxon>Flavobacterium</taxon>
    </lineage>
</organism>
<dbReference type="PROSITE" id="PS50088">
    <property type="entry name" value="ANK_REPEAT"/>
    <property type="match status" value="6"/>
</dbReference>
<dbReference type="RefSeq" id="WP_073393958.1">
    <property type="nucleotide sequence ID" value="NZ_FRBX01000001.1"/>
</dbReference>
<gene>
    <name evidence="5" type="ORF">B0A72_13255</name>
    <name evidence="6" type="ORF">SAMN05444387_1005</name>
</gene>
<evidence type="ECO:0000313" key="6">
    <source>
        <dbReference type="EMBL" id="SHL58839.1"/>
    </source>
</evidence>
<feature type="repeat" description="ANK" evidence="3">
    <location>
        <begin position="290"/>
        <end position="322"/>
    </location>
</feature>
<keyword evidence="4" id="KW-0732">Signal</keyword>
<evidence type="ECO:0000313" key="5">
    <source>
        <dbReference type="EMBL" id="OXB04456.1"/>
    </source>
</evidence>
<name>A0AB36P2E2_9FLAO</name>
<dbReference type="PROSITE" id="PS50297">
    <property type="entry name" value="ANK_REP_REGION"/>
    <property type="match status" value="5"/>
</dbReference>
<comment type="caution">
    <text evidence="5">The sequence shown here is derived from an EMBL/GenBank/DDBJ whole genome shotgun (WGS) entry which is preliminary data.</text>
</comment>
<feature type="repeat" description="ANK" evidence="3">
    <location>
        <begin position="400"/>
        <end position="432"/>
    </location>
</feature>
<evidence type="ECO:0000256" key="4">
    <source>
        <dbReference type="SAM" id="SignalP"/>
    </source>
</evidence>
<dbReference type="Gene3D" id="1.25.40.20">
    <property type="entry name" value="Ankyrin repeat-containing domain"/>
    <property type="match status" value="3"/>
</dbReference>
<dbReference type="SUPFAM" id="SSF48403">
    <property type="entry name" value="Ankyrin repeat"/>
    <property type="match status" value="2"/>
</dbReference>
<dbReference type="GO" id="GO:0051059">
    <property type="term" value="F:NF-kappaB binding"/>
    <property type="evidence" value="ECO:0007669"/>
    <property type="project" value="TreeGrafter"/>
</dbReference>
<dbReference type="SMART" id="SM00248">
    <property type="entry name" value="ANK"/>
    <property type="match status" value="8"/>
</dbReference>